<proteinExistence type="predicted"/>
<dbReference type="Pfam" id="PF25484">
    <property type="entry name" value="DUF7907"/>
    <property type="match status" value="1"/>
</dbReference>
<accession>A0A1V6PFA0</accession>
<evidence type="ECO:0000313" key="3">
    <source>
        <dbReference type="Proteomes" id="UP000191522"/>
    </source>
</evidence>
<dbReference type="Proteomes" id="UP000191522">
    <property type="component" value="Unassembled WGS sequence"/>
</dbReference>
<dbReference type="STRING" id="69771.A0A1V6PFA0"/>
<evidence type="ECO:0000313" key="2">
    <source>
        <dbReference type="EMBL" id="OQD75711.1"/>
    </source>
</evidence>
<dbReference type="InterPro" id="IPR057229">
    <property type="entry name" value="DUF7907"/>
</dbReference>
<name>A0A1V6PFA0_PENDC</name>
<dbReference type="EMBL" id="MDYL01000006">
    <property type="protein sequence ID" value="OQD75711.1"/>
    <property type="molecule type" value="Genomic_DNA"/>
</dbReference>
<gene>
    <name evidence="2" type="ORF">PENDEC_c006G02946</name>
</gene>
<keyword evidence="3" id="KW-1185">Reference proteome</keyword>
<organism evidence="2 3">
    <name type="scientific">Penicillium decumbens</name>
    <dbReference type="NCBI Taxonomy" id="69771"/>
    <lineage>
        <taxon>Eukaryota</taxon>
        <taxon>Fungi</taxon>
        <taxon>Dikarya</taxon>
        <taxon>Ascomycota</taxon>
        <taxon>Pezizomycotina</taxon>
        <taxon>Eurotiomycetes</taxon>
        <taxon>Eurotiomycetidae</taxon>
        <taxon>Eurotiales</taxon>
        <taxon>Aspergillaceae</taxon>
        <taxon>Penicillium</taxon>
    </lineage>
</organism>
<sequence length="241" mass="26689">MSHYPRTLLPGLTIKSTILPLLPFIPHQLDTFKLNTLTTTKMKTIAISSLLLLGAATAQEIQSKPFNLVIQSANKSLNGEQLSACHSGAAIESLCLAGAGSEFYLNTTQGQQAPIEGLSPSGTLIWKLPYINQNNETAYESEPLSFYSDPSTNVAMPMFQPSYDVQQVMFDEENRMGIYSYLDDTVTPPTGDTPKVLQNWYVCETYYTGYTYHTLNWVMGDAKAKPQNPSCVKVQVERKSV</sequence>
<protein>
    <recommendedName>
        <fullName evidence="1">DUF7907 domain-containing protein</fullName>
    </recommendedName>
</protein>
<comment type="caution">
    <text evidence="2">The sequence shown here is derived from an EMBL/GenBank/DDBJ whole genome shotgun (WGS) entry which is preliminary data.</text>
</comment>
<evidence type="ECO:0000259" key="1">
    <source>
        <dbReference type="Pfam" id="PF25484"/>
    </source>
</evidence>
<dbReference type="AlphaFoldDB" id="A0A1V6PFA0"/>
<reference evidence="3" key="1">
    <citation type="journal article" date="2017" name="Nat. Microbiol.">
        <title>Global analysis of biosynthetic gene clusters reveals vast potential of secondary metabolite production in Penicillium species.</title>
        <authorList>
            <person name="Nielsen J.C."/>
            <person name="Grijseels S."/>
            <person name="Prigent S."/>
            <person name="Ji B."/>
            <person name="Dainat J."/>
            <person name="Nielsen K.F."/>
            <person name="Frisvad J.C."/>
            <person name="Workman M."/>
            <person name="Nielsen J."/>
        </authorList>
    </citation>
    <scope>NUCLEOTIDE SEQUENCE [LARGE SCALE GENOMIC DNA]</scope>
    <source>
        <strain evidence="3">IBT 11843</strain>
    </source>
</reference>
<dbReference type="OMA" id="RWYACET"/>
<feature type="domain" description="DUF7907" evidence="1">
    <location>
        <begin position="63"/>
        <end position="237"/>
    </location>
</feature>
<dbReference type="OrthoDB" id="3515453at2759"/>